<sequence>MVAACVGSTCLIVSPALRFEQIVDYVDRYKVTTLSSFPMRLRQIVGEMRRRGTRLRGVRRINVGGDIISPLLAEAVSGVFEDLLCLRNSYGMTESCGIVCTPPVDEISAGYMGYPATMVEIKDVFLCARKIVNKSLHVFSGRGI</sequence>
<comment type="caution">
    <text evidence="2">The sequence shown here is derived from an EMBL/GenBank/DDBJ whole genome shotgun (WGS) entry which is preliminary data.</text>
</comment>
<dbReference type="Gene3D" id="3.40.50.12780">
    <property type="entry name" value="N-terminal domain of ligase-like"/>
    <property type="match status" value="1"/>
</dbReference>
<protein>
    <recommendedName>
        <fullName evidence="1">AMP-dependent synthetase/ligase domain-containing protein</fullName>
    </recommendedName>
</protein>
<dbReference type="InterPro" id="IPR000873">
    <property type="entry name" value="AMP-dep_synth/lig_dom"/>
</dbReference>
<evidence type="ECO:0000259" key="1">
    <source>
        <dbReference type="Pfam" id="PF00501"/>
    </source>
</evidence>
<evidence type="ECO:0000313" key="3">
    <source>
        <dbReference type="Proteomes" id="UP000821853"/>
    </source>
</evidence>
<organism evidence="2 3">
    <name type="scientific">Haemaphysalis longicornis</name>
    <name type="common">Bush tick</name>
    <dbReference type="NCBI Taxonomy" id="44386"/>
    <lineage>
        <taxon>Eukaryota</taxon>
        <taxon>Metazoa</taxon>
        <taxon>Ecdysozoa</taxon>
        <taxon>Arthropoda</taxon>
        <taxon>Chelicerata</taxon>
        <taxon>Arachnida</taxon>
        <taxon>Acari</taxon>
        <taxon>Parasitiformes</taxon>
        <taxon>Ixodida</taxon>
        <taxon>Ixodoidea</taxon>
        <taxon>Ixodidae</taxon>
        <taxon>Haemaphysalinae</taxon>
        <taxon>Haemaphysalis</taxon>
    </lineage>
</organism>
<feature type="domain" description="AMP-dependent synthetase/ligase" evidence="1">
    <location>
        <begin position="2"/>
        <end position="122"/>
    </location>
</feature>
<dbReference type="InterPro" id="IPR042099">
    <property type="entry name" value="ANL_N_sf"/>
</dbReference>
<dbReference type="OrthoDB" id="7938192at2759"/>
<proteinExistence type="predicted"/>
<accession>A0A9J6H563</accession>
<gene>
    <name evidence="2" type="ORF">HPB48_023064</name>
</gene>
<reference evidence="2 3" key="1">
    <citation type="journal article" date="2020" name="Cell">
        <title>Large-Scale Comparative Analyses of Tick Genomes Elucidate Their Genetic Diversity and Vector Capacities.</title>
        <authorList>
            <consortium name="Tick Genome and Microbiome Consortium (TIGMIC)"/>
            <person name="Jia N."/>
            <person name="Wang J."/>
            <person name="Shi W."/>
            <person name="Du L."/>
            <person name="Sun Y."/>
            <person name="Zhan W."/>
            <person name="Jiang J.F."/>
            <person name="Wang Q."/>
            <person name="Zhang B."/>
            <person name="Ji P."/>
            <person name="Bell-Sakyi L."/>
            <person name="Cui X.M."/>
            <person name="Yuan T.T."/>
            <person name="Jiang B.G."/>
            <person name="Yang W.F."/>
            <person name="Lam T.T."/>
            <person name="Chang Q.C."/>
            <person name="Ding S.J."/>
            <person name="Wang X.J."/>
            <person name="Zhu J.G."/>
            <person name="Ruan X.D."/>
            <person name="Zhao L."/>
            <person name="Wei J.T."/>
            <person name="Ye R.Z."/>
            <person name="Que T.C."/>
            <person name="Du C.H."/>
            <person name="Zhou Y.H."/>
            <person name="Cheng J.X."/>
            <person name="Dai P.F."/>
            <person name="Guo W.B."/>
            <person name="Han X.H."/>
            <person name="Huang E.J."/>
            <person name="Li L.F."/>
            <person name="Wei W."/>
            <person name="Gao Y.C."/>
            <person name="Liu J.Z."/>
            <person name="Shao H.Z."/>
            <person name="Wang X."/>
            <person name="Wang C.C."/>
            <person name="Yang T.C."/>
            <person name="Huo Q.B."/>
            <person name="Li W."/>
            <person name="Chen H.Y."/>
            <person name="Chen S.E."/>
            <person name="Zhou L.G."/>
            <person name="Ni X.B."/>
            <person name="Tian J.H."/>
            <person name="Sheng Y."/>
            <person name="Liu T."/>
            <person name="Pan Y.S."/>
            <person name="Xia L.Y."/>
            <person name="Li J."/>
            <person name="Zhao F."/>
            <person name="Cao W.C."/>
        </authorList>
    </citation>
    <scope>NUCLEOTIDE SEQUENCE [LARGE SCALE GENOMIC DNA]</scope>
    <source>
        <strain evidence="2">HaeL-2018</strain>
    </source>
</reference>
<dbReference type="Pfam" id="PF00501">
    <property type="entry name" value="AMP-binding"/>
    <property type="match status" value="1"/>
</dbReference>
<dbReference type="SUPFAM" id="SSF56801">
    <property type="entry name" value="Acetyl-CoA synthetase-like"/>
    <property type="match status" value="1"/>
</dbReference>
<dbReference type="AlphaFoldDB" id="A0A9J6H563"/>
<name>A0A9J6H563_HAELO</name>
<dbReference type="VEuPathDB" id="VectorBase:HLOH_049930"/>
<evidence type="ECO:0000313" key="2">
    <source>
        <dbReference type="EMBL" id="KAH9382467.1"/>
    </source>
</evidence>
<keyword evidence="3" id="KW-1185">Reference proteome</keyword>
<dbReference type="EMBL" id="JABSTR010000011">
    <property type="protein sequence ID" value="KAH9382467.1"/>
    <property type="molecule type" value="Genomic_DNA"/>
</dbReference>
<dbReference type="Proteomes" id="UP000821853">
    <property type="component" value="Chromosome 9"/>
</dbReference>